<proteinExistence type="predicted"/>
<protein>
    <submittedName>
        <fullName evidence="1">Uncharacterized protein</fullName>
    </submittedName>
</protein>
<keyword evidence="2" id="KW-1185">Reference proteome</keyword>
<accession>A0ABW5D5K8</accession>
<comment type="caution">
    <text evidence="1">The sequence shown here is derived from an EMBL/GenBank/DDBJ whole genome shotgun (WGS) entry which is preliminary data.</text>
</comment>
<dbReference type="RefSeq" id="WP_386819102.1">
    <property type="nucleotide sequence ID" value="NZ_JBHUIT010000003.1"/>
</dbReference>
<name>A0ABW5D5K8_9BACT</name>
<evidence type="ECO:0000313" key="1">
    <source>
        <dbReference type="EMBL" id="MFD2256137.1"/>
    </source>
</evidence>
<gene>
    <name evidence="1" type="ORF">ACFSSA_05570</name>
</gene>
<dbReference type="Proteomes" id="UP001597375">
    <property type="component" value="Unassembled WGS sequence"/>
</dbReference>
<dbReference type="EMBL" id="JBHUIT010000003">
    <property type="protein sequence ID" value="MFD2256137.1"/>
    <property type="molecule type" value="Genomic_DNA"/>
</dbReference>
<reference evidence="2" key="1">
    <citation type="journal article" date="2019" name="Int. J. Syst. Evol. Microbiol.">
        <title>The Global Catalogue of Microorganisms (GCM) 10K type strain sequencing project: providing services to taxonomists for standard genome sequencing and annotation.</title>
        <authorList>
            <consortium name="The Broad Institute Genomics Platform"/>
            <consortium name="The Broad Institute Genome Sequencing Center for Infectious Disease"/>
            <person name="Wu L."/>
            <person name="Ma J."/>
        </authorList>
    </citation>
    <scope>NUCLEOTIDE SEQUENCE [LARGE SCALE GENOMIC DNA]</scope>
    <source>
        <strain evidence="2">CGMCC 4.7106</strain>
    </source>
</reference>
<evidence type="ECO:0000313" key="2">
    <source>
        <dbReference type="Proteomes" id="UP001597375"/>
    </source>
</evidence>
<sequence length="258" mass="28575">MNFPHHDCGLSSADVMSSLCARMKILSILALLTVAVSAQEPKVFEGLFEKEVPVRASIGMVVPPPEIDKYISKVEAAARKNPEWFKEFSAASKPGTPLPYHENLGLTKEEYDDYLVLWAKREFKPTTDVMLVLRETFGDTWTLTASGEAGAIGTLRYDPKTDSFRSPNGELKRIDDIQADASSILGAWSGKEWRFEEETGLGKTKENFAIGKYDKTGFGLVVYRVQEISTEGSRLLDKSLVLRFALGKAGHLDLPKAP</sequence>
<organism evidence="1 2">
    <name type="scientific">Luteolibacter algae</name>
    <dbReference type="NCBI Taxonomy" id="454151"/>
    <lineage>
        <taxon>Bacteria</taxon>
        <taxon>Pseudomonadati</taxon>
        <taxon>Verrucomicrobiota</taxon>
        <taxon>Verrucomicrobiia</taxon>
        <taxon>Verrucomicrobiales</taxon>
        <taxon>Verrucomicrobiaceae</taxon>
        <taxon>Luteolibacter</taxon>
    </lineage>
</organism>